<accession>A0AAV4EIA4</accession>
<evidence type="ECO:0000256" key="5">
    <source>
        <dbReference type="PROSITE-ProRule" id="PRU00377"/>
    </source>
</evidence>
<gene>
    <name evidence="8" type="ORF">ElyMa_003528400</name>
</gene>
<evidence type="ECO:0000256" key="4">
    <source>
        <dbReference type="ARBA" id="ARBA00023157"/>
    </source>
</evidence>
<keyword evidence="6" id="KW-0472">Membrane</keyword>
<feature type="disulfide bond" evidence="5">
    <location>
        <begin position="70"/>
        <end position="82"/>
    </location>
</feature>
<proteinExistence type="predicted"/>
<keyword evidence="2 6" id="KW-0245">EGF-like domain</keyword>
<comment type="subcellular location">
    <subcellularLocation>
        <location evidence="6">Membrane</location>
        <topology evidence="6">Single-pass type I membrane protein</topology>
    </subcellularLocation>
</comment>
<organism evidence="8 9">
    <name type="scientific">Elysia marginata</name>
    <dbReference type="NCBI Taxonomy" id="1093978"/>
    <lineage>
        <taxon>Eukaryota</taxon>
        <taxon>Metazoa</taxon>
        <taxon>Spiralia</taxon>
        <taxon>Lophotrochozoa</taxon>
        <taxon>Mollusca</taxon>
        <taxon>Gastropoda</taxon>
        <taxon>Heterobranchia</taxon>
        <taxon>Euthyneura</taxon>
        <taxon>Panpulmonata</taxon>
        <taxon>Sacoglossa</taxon>
        <taxon>Placobranchoidea</taxon>
        <taxon>Plakobranchidae</taxon>
        <taxon>Elysia</taxon>
    </lineage>
</organism>
<keyword evidence="3 6" id="KW-0677">Repeat</keyword>
<comment type="caution">
    <text evidence="8">The sequence shown here is derived from an EMBL/GenBank/DDBJ whole genome shotgun (WGS) entry which is preliminary data.</text>
</comment>
<evidence type="ECO:0000313" key="8">
    <source>
        <dbReference type="EMBL" id="GFR60345.1"/>
    </source>
</evidence>
<comment type="function">
    <text evidence="6">Putative Notch ligand involved in the mediation of Notch signaling.</text>
</comment>
<dbReference type="AlphaFoldDB" id="A0AAV4EIA4"/>
<sequence length="114" mass="12705">MASGRHGETNPSLRLTRRSVLISRLATIRNTVSGDTWSDFVENFNYSVLHYAFRFQCDRNYHGPNCAAFCRPRDDSFGHNTCTSNGTMVCLDGWEGQYCDTGESAAPLKSDIAS</sequence>
<dbReference type="SMART" id="SM00051">
    <property type="entry name" value="DSL"/>
    <property type="match status" value="1"/>
</dbReference>
<evidence type="ECO:0000256" key="2">
    <source>
        <dbReference type="ARBA" id="ARBA00022536"/>
    </source>
</evidence>
<protein>
    <recommendedName>
        <fullName evidence="6">Delta-like protein</fullName>
    </recommendedName>
</protein>
<keyword evidence="6" id="KW-0812">Transmembrane</keyword>
<dbReference type="Pfam" id="PF01414">
    <property type="entry name" value="DSL"/>
    <property type="match status" value="1"/>
</dbReference>
<dbReference type="InterPro" id="IPR001774">
    <property type="entry name" value="DSL"/>
</dbReference>
<dbReference type="EMBL" id="BMAT01007234">
    <property type="protein sequence ID" value="GFR60345.1"/>
    <property type="molecule type" value="Genomic_DNA"/>
</dbReference>
<keyword evidence="4 5" id="KW-1015">Disulfide bond</keyword>
<feature type="disulfide bond" evidence="5">
    <location>
        <begin position="90"/>
        <end position="99"/>
    </location>
</feature>
<evidence type="ECO:0000256" key="1">
    <source>
        <dbReference type="ARBA" id="ARBA00022473"/>
    </source>
</evidence>
<feature type="disulfide bond" evidence="5">
    <location>
        <begin position="57"/>
        <end position="66"/>
    </location>
</feature>
<evidence type="ECO:0000256" key="3">
    <source>
        <dbReference type="ARBA" id="ARBA00022737"/>
    </source>
</evidence>
<dbReference type="FunFam" id="2.10.25.140:FF:000001">
    <property type="entry name" value="Delta-like protein"/>
    <property type="match status" value="1"/>
</dbReference>
<keyword evidence="9" id="KW-1185">Reference proteome</keyword>
<evidence type="ECO:0000259" key="7">
    <source>
        <dbReference type="PROSITE" id="PS51051"/>
    </source>
</evidence>
<keyword evidence="6" id="KW-1133">Transmembrane helix</keyword>
<feature type="domain" description="DSL" evidence="7">
    <location>
        <begin position="55"/>
        <end position="99"/>
    </location>
</feature>
<keyword evidence="6" id="KW-0732">Signal</keyword>
<evidence type="ECO:0000313" key="9">
    <source>
        <dbReference type="Proteomes" id="UP000762676"/>
    </source>
</evidence>
<evidence type="ECO:0000256" key="6">
    <source>
        <dbReference type="RuleBase" id="RU280815"/>
    </source>
</evidence>
<dbReference type="GO" id="GO:0007154">
    <property type="term" value="P:cell communication"/>
    <property type="evidence" value="ECO:0007669"/>
    <property type="project" value="InterPro"/>
</dbReference>
<dbReference type="Proteomes" id="UP000762676">
    <property type="component" value="Unassembled WGS sequence"/>
</dbReference>
<dbReference type="Gene3D" id="2.10.25.140">
    <property type="match status" value="1"/>
</dbReference>
<keyword evidence="1 6" id="KW-0217">Developmental protein</keyword>
<dbReference type="GO" id="GO:0016020">
    <property type="term" value="C:membrane"/>
    <property type="evidence" value="ECO:0007669"/>
    <property type="project" value="UniProtKB-SubCell"/>
</dbReference>
<reference evidence="8 9" key="1">
    <citation type="journal article" date="2021" name="Elife">
        <title>Chloroplast acquisition without the gene transfer in kleptoplastic sea slugs, Plakobranchus ocellatus.</title>
        <authorList>
            <person name="Maeda T."/>
            <person name="Takahashi S."/>
            <person name="Yoshida T."/>
            <person name="Shimamura S."/>
            <person name="Takaki Y."/>
            <person name="Nagai Y."/>
            <person name="Toyoda A."/>
            <person name="Suzuki Y."/>
            <person name="Arimoto A."/>
            <person name="Ishii H."/>
            <person name="Satoh N."/>
            <person name="Nishiyama T."/>
            <person name="Hasebe M."/>
            <person name="Maruyama T."/>
            <person name="Minagawa J."/>
            <person name="Obokata J."/>
            <person name="Shigenobu S."/>
        </authorList>
    </citation>
    <scope>NUCLEOTIDE SEQUENCE [LARGE SCALE GENOMIC DNA]</scope>
</reference>
<name>A0AAV4EIA4_9GAST</name>
<dbReference type="PROSITE" id="PS51051">
    <property type="entry name" value="DSL"/>
    <property type="match status" value="1"/>
</dbReference>